<dbReference type="NCBIfam" id="NF003831">
    <property type="entry name" value="PRK05419.1-2"/>
    <property type="match status" value="1"/>
</dbReference>
<evidence type="ECO:0000313" key="11">
    <source>
        <dbReference type="Proteomes" id="UP000319828"/>
    </source>
</evidence>
<dbReference type="GO" id="GO:0016679">
    <property type="term" value="F:oxidoreductase activity, acting on diphenols and related substances as donors"/>
    <property type="evidence" value="ECO:0007669"/>
    <property type="project" value="TreeGrafter"/>
</dbReference>
<dbReference type="PANTHER" id="PTHR36964">
    <property type="entry name" value="PROTEIN-METHIONINE-SULFOXIDE REDUCTASE HEME-BINDING SUBUNIT MSRQ"/>
    <property type="match status" value="1"/>
</dbReference>
<comment type="subunit">
    <text evidence="8">Heterodimer of a catalytic subunit (MsrP) and a heme-binding subunit (MsrQ).</text>
</comment>
<dbReference type="OrthoDB" id="9788328at2"/>
<feature type="transmembrane region" description="Helical" evidence="8">
    <location>
        <begin position="9"/>
        <end position="31"/>
    </location>
</feature>
<feature type="transmembrane region" description="Helical" evidence="8">
    <location>
        <begin position="82"/>
        <end position="104"/>
    </location>
</feature>
<evidence type="ECO:0000256" key="2">
    <source>
        <dbReference type="ARBA" id="ARBA00022448"/>
    </source>
</evidence>
<dbReference type="PANTHER" id="PTHR36964:SF1">
    <property type="entry name" value="PROTEIN-METHIONINE-SULFOXIDE REDUCTASE HEME-BINDING SUBUNIT MSRQ"/>
    <property type="match status" value="1"/>
</dbReference>
<comment type="function">
    <text evidence="8">Part of the MsrPQ system that repairs oxidized periplasmic proteins containing methionine sulfoxide residues (Met-O), using respiratory chain electrons. Thus protects these proteins from oxidative-stress damage caused by reactive species of oxygen and chlorine generated by the host defense mechanisms. MsrPQ is essential for the maintenance of envelope integrity under bleach stress, rescuing a wide series of structurally unrelated periplasmic proteins from methionine oxidation. MsrQ provides electrons for reduction to the reductase catalytic subunit MsrP, using the quinone pool of the respiratory chain.</text>
</comment>
<protein>
    <recommendedName>
        <fullName evidence="8">Protein-methionine-sulfoxide reductase heme-binding subunit MsrQ</fullName>
    </recommendedName>
    <alternativeName>
        <fullName evidence="8">Flavocytochrome MsrQ</fullName>
    </alternativeName>
</protein>
<dbReference type="GO" id="GO:0010181">
    <property type="term" value="F:FMN binding"/>
    <property type="evidence" value="ECO:0007669"/>
    <property type="project" value="UniProtKB-UniRule"/>
</dbReference>
<evidence type="ECO:0000256" key="6">
    <source>
        <dbReference type="ARBA" id="ARBA00023004"/>
    </source>
</evidence>
<keyword evidence="3 8" id="KW-0349">Heme</keyword>
<keyword evidence="2 8" id="KW-0813">Transport</keyword>
<evidence type="ECO:0000256" key="3">
    <source>
        <dbReference type="ARBA" id="ARBA00022617"/>
    </source>
</evidence>
<dbReference type="AlphaFoldDB" id="A0A557P8V9"/>
<feature type="transmembrane region" description="Helical" evidence="8">
    <location>
        <begin position="149"/>
        <end position="166"/>
    </location>
</feature>
<reference evidence="10 11" key="1">
    <citation type="submission" date="2019-07" db="EMBL/GenBank/DDBJ databases">
        <title>The draft genome sequence of Vibrio algivorus M1486.</title>
        <authorList>
            <person name="Meng X."/>
        </authorList>
    </citation>
    <scope>NUCLEOTIDE SEQUENCE [LARGE SCALE GENOMIC DNA]</scope>
    <source>
        <strain evidence="10 11">M1486</strain>
    </source>
</reference>
<keyword evidence="5 8" id="KW-1133">Transmembrane helix</keyword>
<keyword evidence="8" id="KW-0249">Electron transport</keyword>
<comment type="subcellular location">
    <subcellularLocation>
        <location evidence="8">Cell membrane</location>
        <topology evidence="8">Multi-pass membrane protein</topology>
    </subcellularLocation>
    <subcellularLocation>
        <location evidence="1">Membrane</location>
        <topology evidence="1">Multi-pass membrane protein</topology>
    </subcellularLocation>
</comment>
<dbReference type="RefSeq" id="WP_144388043.1">
    <property type="nucleotide sequence ID" value="NZ_CANNCB010000008.1"/>
</dbReference>
<evidence type="ECO:0000256" key="8">
    <source>
        <dbReference type="HAMAP-Rule" id="MF_01207"/>
    </source>
</evidence>
<gene>
    <name evidence="8 10" type="primary">msrQ</name>
    <name evidence="10" type="ORF">FOF44_08265</name>
</gene>
<dbReference type="Pfam" id="PF01794">
    <property type="entry name" value="Ferric_reduct"/>
    <property type="match status" value="1"/>
</dbReference>
<dbReference type="HAMAP" id="MF_01207">
    <property type="entry name" value="MsrQ"/>
    <property type="match status" value="1"/>
</dbReference>
<dbReference type="InterPro" id="IPR022837">
    <property type="entry name" value="MsrQ-like"/>
</dbReference>
<dbReference type="GO" id="GO:0005886">
    <property type="term" value="C:plasma membrane"/>
    <property type="evidence" value="ECO:0007669"/>
    <property type="project" value="UniProtKB-SubCell"/>
</dbReference>
<sequence length="213" mass="24440">MPLKPKHIIGLKVIIHLAQIFSLTWLVFAVINGHLGADPVQPIIHFTGKAAINTLMMTLLISPVAKKFKQGQLIRTRRLLGIYSFAWAVIHLTAFAWLDLALQWQLIGSEIIKRPYLVLGAVIWIILLLLTITSTQALQRKMGRKWQQLHNWVYIAAILAPIHYYWSVKSEILEPSLYIAGALFLLWLRKEKIQRWLHTLLPSKISVEKNSSK</sequence>
<name>A0A557P8V9_9VIBR</name>
<evidence type="ECO:0000256" key="5">
    <source>
        <dbReference type="ARBA" id="ARBA00022989"/>
    </source>
</evidence>
<dbReference type="GO" id="GO:0030091">
    <property type="term" value="P:protein repair"/>
    <property type="evidence" value="ECO:0007669"/>
    <property type="project" value="UniProtKB-UniRule"/>
</dbReference>
<comment type="similarity">
    <text evidence="8">Belongs to the MsrQ family.</text>
</comment>
<keyword evidence="8" id="KW-0285">Flavoprotein</keyword>
<comment type="cofactor">
    <cofactor evidence="8">
        <name>FMN</name>
        <dbReference type="ChEBI" id="CHEBI:58210"/>
    </cofactor>
    <text evidence="8">Binds 1 FMN per subunit.</text>
</comment>
<comment type="caution">
    <text evidence="10">The sequence shown here is derived from an EMBL/GenBank/DDBJ whole genome shotgun (WGS) entry which is preliminary data.</text>
</comment>
<keyword evidence="6 8" id="KW-0408">Iron</keyword>
<feature type="transmembrane region" description="Helical" evidence="8">
    <location>
        <begin position="43"/>
        <end position="61"/>
    </location>
</feature>
<dbReference type="EMBL" id="VMKJ01000012">
    <property type="protein sequence ID" value="TVO37058.1"/>
    <property type="molecule type" value="Genomic_DNA"/>
</dbReference>
<evidence type="ECO:0000313" key="10">
    <source>
        <dbReference type="EMBL" id="TVO37058.1"/>
    </source>
</evidence>
<dbReference type="GO" id="GO:0009055">
    <property type="term" value="F:electron transfer activity"/>
    <property type="evidence" value="ECO:0007669"/>
    <property type="project" value="UniProtKB-UniRule"/>
</dbReference>
<proteinExistence type="inferred from homology"/>
<evidence type="ECO:0000256" key="1">
    <source>
        <dbReference type="ARBA" id="ARBA00004141"/>
    </source>
</evidence>
<evidence type="ECO:0000256" key="4">
    <source>
        <dbReference type="ARBA" id="ARBA00022692"/>
    </source>
</evidence>
<evidence type="ECO:0000256" key="7">
    <source>
        <dbReference type="ARBA" id="ARBA00023136"/>
    </source>
</evidence>
<dbReference type="GO" id="GO:0046872">
    <property type="term" value="F:metal ion binding"/>
    <property type="evidence" value="ECO:0007669"/>
    <property type="project" value="UniProtKB-KW"/>
</dbReference>
<dbReference type="GO" id="GO:0020037">
    <property type="term" value="F:heme binding"/>
    <property type="evidence" value="ECO:0007669"/>
    <property type="project" value="UniProtKB-UniRule"/>
</dbReference>
<accession>A0A557P8V9</accession>
<keyword evidence="8" id="KW-0479">Metal-binding</keyword>
<dbReference type="InterPro" id="IPR013130">
    <property type="entry name" value="Fe3_Rdtase_TM_dom"/>
</dbReference>
<organism evidence="10 11">
    <name type="scientific">Vibrio algivorus</name>
    <dbReference type="NCBI Taxonomy" id="1667024"/>
    <lineage>
        <taxon>Bacteria</taxon>
        <taxon>Pseudomonadati</taxon>
        <taxon>Pseudomonadota</taxon>
        <taxon>Gammaproteobacteria</taxon>
        <taxon>Vibrionales</taxon>
        <taxon>Vibrionaceae</taxon>
        <taxon>Vibrio</taxon>
    </lineage>
</organism>
<keyword evidence="8" id="KW-0288">FMN</keyword>
<dbReference type="Proteomes" id="UP000319828">
    <property type="component" value="Unassembled WGS sequence"/>
</dbReference>
<comment type="cofactor">
    <cofactor evidence="8">
        <name>heme b</name>
        <dbReference type="ChEBI" id="CHEBI:60344"/>
    </cofactor>
    <text evidence="8">Binds 1 heme b (iron(II)-protoporphyrin IX) group per subunit.</text>
</comment>
<keyword evidence="8" id="KW-1003">Cell membrane</keyword>
<keyword evidence="4 8" id="KW-0812">Transmembrane</keyword>
<feature type="domain" description="Ferric oxidoreductase" evidence="9">
    <location>
        <begin position="48"/>
        <end position="160"/>
    </location>
</feature>
<feature type="transmembrane region" description="Helical" evidence="8">
    <location>
        <begin position="116"/>
        <end position="137"/>
    </location>
</feature>
<feature type="transmembrane region" description="Helical" evidence="8">
    <location>
        <begin position="172"/>
        <end position="188"/>
    </location>
</feature>
<keyword evidence="7 8" id="KW-0472">Membrane</keyword>
<evidence type="ECO:0000259" key="9">
    <source>
        <dbReference type="Pfam" id="PF01794"/>
    </source>
</evidence>